<evidence type="ECO:0000256" key="9">
    <source>
        <dbReference type="SAM" id="MobiDB-lite"/>
    </source>
</evidence>
<feature type="compositionally biased region" description="Low complexity" evidence="9">
    <location>
        <begin position="1867"/>
        <end position="1881"/>
    </location>
</feature>
<dbReference type="SUPFAM" id="SSF46565">
    <property type="entry name" value="Chaperone J-domain"/>
    <property type="match status" value="1"/>
</dbReference>
<dbReference type="InterPro" id="IPR020555">
    <property type="entry name" value="MECDP_synthase_CS"/>
</dbReference>
<sequence>NIPRDEVEECIQRAQQRKLLDARVRDGEVGECLVSSQADAADECAGLEFGEAMSTQGVRGTPCEACAVLGAAGRGFVGSASTPGPGGQGDVEAPVPRPSGGRARAAVNLHSPQPAVEAAPAAPPVLPFRVGHGWDLHRLEPGYPLIIGGIDIPHDRGCVAHSDGDVLLHTVTDAILGALSLPDIGQLFPDTDPQWRGARSDIFLRESVRLMGEHGYSLGNIDCTIVAQRPKLSPHKETIRAALCSLLGAHPSVVNIKAKTHEKVDSLGENRSIACHAVRIDATQPTPRDKLPPAHLVLAARQRSQDVPRHPLASADMSWKPAIMAPSHTALPSRPSAEGSRSVEDHFPMSAVDTLLQRLRGRATGPQPCADAGPRFLVTKQSWRGQYHRVLCITPAALITHYPETGDTTNVWSLAGDADIVGLEVGPDSPEGGLFTLRMAPRKGKDVKLACRARTALLTVLYQSLATLQPPTLYPTWKLRRGVWVPATLRISSWCVERLDPATGSVRWRLEYANAATPAVHLLEADPSDPPGASCLALFGRAGRSPRVHALRDRAGALRALRGAAQRGMGLADQPAGGRLFPRHATCSSAALGQLQVAWRVQEAHPHAAPHHFSSAGELAARGRPPPGTKSLALTLRFSELLLPCLARNVYNALSKEALGCKSSGRRSRECLVSSQADAADECAGLEFGEAMSTQACVVHPARQFAACGALSSSSATLALAGLSSQAGLTGRGVEAGGGGAGVGLKNSGPGAPGGGQGAQDPEAVIAAFQQRVRELNACVPASGVHAGSKADEAVVAALVAHLPRQQAAPVPLGLDEATLAIEALQCLDRLASNLVVGAQVVGAAGGASRLFACMLAGNAHLAYEASRLLLRLFSPAAARSGLPAWQAGGCAASLLGPGPLPDGLLGAAGSGPDDPPLGAEDSGEEVAAARAAKAVVFISDSRCDALVAPLAAGEAASPLLVLGLVEAVAAVVCEPGSRSTEQATLTAMLQAGATCPPHPLAHRSQSLASLGRPLFCLFGHAAPRVAEAAALTQRAVAEGGAGAAAPMRAAALSDGALLHHMLGALGPARASRTRLSRELVALWCDEYAPALGLLRRAFPPGLAAAARPEVQPPQPTSTTPPEYPSPPSRRALASQLKQRPGTLRGNWEAFWLNVDRDHAHAGLIWNAATRTELREALQAEVSVLKLGKARAGNRGISWNHEEFRARLPSLQRQLSIGGVYVRLLLDGADSGAVEKLAAPRDFFLAAYHHFLCLGDADRIVCVRAMAAAYAVHAGAVGPFDGVEHVARAADATASKALRAACLAFLATLVAPAAGVGEDGTGAARQAATANADALLRAGGVGLLVDALVAGHEDGGGGGGVAALHGNLIASTSATQPLRLWRVHLPDGPESTLGALSALRPALDAAGERVVPAPAALRALGSGETLPHLAQALLTNDPALVSGACTLMLRTLCHDEAALGQLYRTGAFFFALAYCGSNQLEAAHLLKLAHLAQHSKGVGFGGPVQSLAQRSFLGGLIPDSLIYCLEERGPEAFAAALVEDNDTPELIWTHAMRLQRLVPQARGKAMDQRMLRHLGDFPARLREHGHSLYEYTPCPPVGYPEIEGELWCHRYYLRHLVDEVRFPDWQITDAVPFLQSLLDAWRVELARQPLSMTESDACAVLQVQPDGTGHVPEDSLKAAYRRLARAFHPDKNPDGRDRFEAVQRAYARLQAGAAGGQGPQPWRLLLLIQAQCLAQQLLGGEALPLVRAAAELAWLTCAASGPNAEELCRSGGLEALGALFERCVAVTHADASPMRPEAPASAAARAALAGLLTPTLAARVAEADPRPLLRDLAAGVCTPEAVWSAEMRAELETALEGMRAGEGGGDAFDPGGAPDDPGASLGPQVAAAAGHTYAALDRQLLVAGVFVRVYVAAPGSRVSDPAALCRGLVTHLARADLGQMAEDALLCLRALRQLLEGAARLLGVLSTRAAVEPLLRCLAFGVDAGVEGEGHARGAPGASIGAPSGVAGPPGPAPHPSLPDPPAAAALAEAALGVLATLASHAGCVDALASDRATQLALWAAAAPPTPACRDTALRVLGALASAPVAAWAAATRGGALFLLSIVLDGGAEAGKRRSAAALLAAFSTQPTHGARVRLLLGRLLPQAILASLLGDPAEQALATLESSCETPACIWNPAMLASARSEVGHLVRAARRAQALTGTLDWAPEEGYAVGYPGLEDEVFIGGVYVRLYLKDPQYPLRCVRRWQGAVDKLARALDARTPALGARPDLFAFDPVRGADAVSGAILRLLHRLVAGTAGAEALARTPVPALPLLLSALGGGVEGQVLALETLLRALSPSSRSRDSLVGAALARDLPQTLLARLGEAPQPADQDAQVARVVIIDVLHALARPGQHEATVAAVLDASATLHTLQRRRVQNELKTLRRVPAILCRH</sequence>
<dbReference type="PANTHER" id="PTHR36983">
    <property type="entry name" value="DNAJ HOMOLOG SUBFAMILY C MEMBER 13"/>
    <property type="match status" value="1"/>
</dbReference>
<feature type="region of interest" description="Disordered" evidence="9">
    <location>
        <begin position="1993"/>
        <end position="2022"/>
    </location>
</feature>
<dbReference type="Gene3D" id="3.30.1330.50">
    <property type="entry name" value="2-C-methyl-D-erythritol 2,4-cyclodiphosphate synthase"/>
    <property type="match status" value="1"/>
</dbReference>
<comment type="cofactor">
    <cofactor evidence="2">
        <name>a divalent metal cation</name>
        <dbReference type="ChEBI" id="CHEBI:60240"/>
    </cofactor>
</comment>
<proteinExistence type="inferred from homology"/>
<dbReference type="Proteomes" id="UP000279271">
    <property type="component" value="Unassembled WGS sequence"/>
</dbReference>
<keyword evidence="5" id="KW-0479">Metal-binding</keyword>
<feature type="region of interest" description="Disordered" evidence="9">
    <location>
        <begin position="1106"/>
        <end position="1140"/>
    </location>
</feature>
<dbReference type="Pfam" id="PF19432">
    <property type="entry name" value="RME-8_N"/>
    <property type="match status" value="3"/>
</dbReference>
<accession>A0A3M7L4M4</accession>
<dbReference type="InterPro" id="IPR016024">
    <property type="entry name" value="ARM-type_fold"/>
</dbReference>
<dbReference type="InterPro" id="IPR045802">
    <property type="entry name" value="GRV2/DNAJC13_N"/>
</dbReference>
<keyword evidence="7 8" id="KW-0456">Lyase</keyword>
<dbReference type="GO" id="GO:0007032">
    <property type="term" value="P:endosome organization"/>
    <property type="evidence" value="ECO:0007669"/>
    <property type="project" value="InterPro"/>
</dbReference>
<dbReference type="SUPFAM" id="SSF69765">
    <property type="entry name" value="IpsF-like"/>
    <property type="match status" value="1"/>
</dbReference>
<feature type="compositionally biased region" description="Low complexity" evidence="9">
    <location>
        <begin position="1993"/>
        <end position="2007"/>
    </location>
</feature>
<evidence type="ECO:0000256" key="3">
    <source>
        <dbReference type="ARBA" id="ARBA00004709"/>
    </source>
</evidence>
<dbReference type="Pfam" id="PF00226">
    <property type="entry name" value="DnaJ"/>
    <property type="match status" value="1"/>
</dbReference>
<evidence type="ECO:0000256" key="7">
    <source>
        <dbReference type="ARBA" id="ARBA00023239"/>
    </source>
</evidence>
<evidence type="ECO:0000259" key="10">
    <source>
        <dbReference type="PROSITE" id="PS50076"/>
    </source>
</evidence>
<comment type="catalytic activity">
    <reaction evidence="1 8">
        <text>4-CDP-2-C-methyl-D-erythritol 2-phosphate = 2-C-methyl-D-erythritol 2,4-cyclic diphosphate + CMP</text>
        <dbReference type="Rhea" id="RHEA:23864"/>
        <dbReference type="ChEBI" id="CHEBI:57919"/>
        <dbReference type="ChEBI" id="CHEBI:58483"/>
        <dbReference type="ChEBI" id="CHEBI:60377"/>
        <dbReference type="EC" id="4.6.1.12"/>
    </reaction>
</comment>
<dbReference type="PANTHER" id="PTHR36983:SF2">
    <property type="entry name" value="DNAJ HOMOLOG SUBFAMILY C MEMBER 13"/>
    <property type="match status" value="1"/>
</dbReference>
<dbReference type="CDD" id="cd06257">
    <property type="entry name" value="DnaJ"/>
    <property type="match status" value="1"/>
</dbReference>
<dbReference type="CDD" id="cd00554">
    <property type="entry name" value="MECDP_synthase"/>
    <property type="match status" value="1"/>
</dbReference>
<evidence type="ECO:0000256" key="1">
    <source>
        <dbReference type="ARBA" id="ARBA00000200"/>
    </source>
</evidence>
<dbReference type="GO" id="GO:0016114">
    <property type="term" value="P:terpenoid biosynthetic process"/>
    <property type="evidence" value="ECO:0007669"/>
    <property type="project" value="InterPro"/>
</dbReference>
<dbReference type="EMBL" id="QOKY01000126">
    <property type="protein sequence ID" value="RMZ57688.1"/>
    <property type="molecule type" value="Genomic_DNA"/>
</dbReference>
<dbReference type="Pfam" id="PF02542">
    <property type="entry name" value="YgbB"/>
    <property type="match status" value="1"/>
</dbReference>
<reference evidence="12" key="1">
    <citation type="journal article" date="2018" name="Algal Res.">
        <title>Characterization of plant carbon substrate utilization by Auxenochlorella protothecoides.</title>
        <authorList>
            <person name="Vogler B.W."/>
            <person name="Starkenburg S.R."/>
            <person name="Sudasinghe N."/>
            <person name="Schambach J.Y."/>
            <person name="Rollin J.A."/>
            <person name="Pattathil S."/>
            <person name="Barry A.N."/>
        </authorList>
    </citation>
    <scope>NUCLEOTIDE SEQUENCE [LARGE SCALE GENOMIC DNA]</scope>
    <source>
        <strain evidence="12">UTEX 25</strain>
    </source>
</reference>
<dbReference type="HAMAP" id="MF_00107">
    <property type="entry name" value="IspF"/>
    <property type="match status" value="1"/>
</dbReference>
<dbReference type="GO" id="GO:0046872">
    <property type="term" value="F:metal ion binding"/>
    <property type="evidence" value="ECO:0007669"/>
    <property type="project" value="UniProtKB-KW"/>
</dbReference>
<evidence type="ECO:0000256" key="2">
    <source>
        <dbReference type="ARBA" id="ARBA00001968"/>
    </source>
</evidence>
<dbReference type="UniPathway" id="UPA00056">
    <property type="reaction ID" value="UER00095"/>
</dbReference>
<evidence type="ECO:0000256" key="5">
    <source>
        <dbReference type="ARBA" id="ARBA00022723"/>
    </source>
</evidence>
<feature type="region of interest" description="Disordered" evidence="9">
    <location>
        <begin position="1859"/>
        <end position="1881"/>
    </location>
</feature>
<dbReference type="GO" id="GO:0019288">
    <property type="term" value="P:isopentenyl diphosphate biosynthetic process, methylerythritol 4-phosphate pathway"/>
    <property type="evidence" value="ECO:0007669"/>
    <property type="project" value="UniProtKB-UniPathway"/>
</dbReference>
<dbReference type="InterPro" id="IPR036869">
    <property type="entry name" value="J_dom_sf"/>
</dbReference>
<dbReference type="InterPro" id="IPR001623">
    <property type="entry name" value="DnaJ_domain"/>
</dbReference>
<comment type="caution">
    <text evidence="11">The sequence shown here is derived from an EMBL/GenBank/DDBJ whole genome shotgun (WGS) entry which is preliminary data.</text>
</comment>
<dbReference type="GO" id="GO:2000641">
    <property type="term" value="P:regulation of early endosome to late endosome transport"/>
    <property type="evidence" value="ECO:0007669"/>
    <property type="project" value="InterPro"/>
</dbReference>
<comment type="similarity">
    <text evidence="8">Belongs to the IspF family.</text>
</comment>
<name>A0A3M7L4M4_AUXPR</name>
<feature type="non-terminal residue" evidence="11">
    <location>
        <position position="1"/>
    </location>
</feature>
<dbReference type="FunFam" id="3.30.1330.50:FF:000003">
    <property type="entry name" value="2-C-methyl-D-erythritol 2,4-cyclodiphosphate synthase"/>
    <property type="match status" value="1"/>
</dbReference>
<gene>
    <name evidence="11" type="ORF">APUTEX25_001888</name>
</gene>
<evidence type="ECO:0000313" key="12">
    <source>
        <dbReference type="Proteomes" id="UP000279271"/>
    </source>
</evidence>
<evidence type="ECO:0000256" key="8">
    <source>
        <dbReference type="RuleBase" id="RU004395"/>
    </source>
</evidence>
<dbReference type="InterPro" id="IPR044978">
    <property type="entry name" value="GRV2/DNAJC13"/>
</dbReference>
<evidence type="ECO:0000256" key="6">
    <source>
        <dbReference type="ARBA" id="ARBA00023229"/>
    </source>
</evidence>
<dbReference type="Gene3D" id="1.10.287.110">
    <property type="entry name" value="DnaJ domain"/>
    <property type="match status" value="1"/>
</dbReference>
<dbReference type="GO" id="GO:0008685">
    <property type="term" value="F:2-C-methyl-D-erythritol 2,4-cyclodiphosphate synthase activity"/>
    <property type="evidence" value="ECO:0007669"/>
    <property type="project" value="UniProtKB-EC"/>
</dbReference>
<organism evidence="11 12">
    <name type="scientific">Auxenochlorella protothecoides</name>
    <name type="common">Green microalga</name>
    <name type="synonym">Chlorella protothecoides</name>
    <dbReference type="NCBI Taxonomy" id="3075"/>
    <lineage>
        <taxon>Eukaryota</taxon>
        <taxon>Viridiplantae</taxon>
        <taxon>Chlorophyta</taxon>
        <taxon>core chlorophytes</taxon>
        <taxon>Trebouxiophyceae</taxon>
        <taxon>Chlorellales</taxon>
        <taxon>Chlorellaceae</taxon>
        <taxon>Auxenochlorella</taxon>
    </lineage>
</organism>
<keyword evidence="6 8" id="KW-0414">Isoprene biosynthesis</keyword>
<protein>
    <recommendedName>
        <fullName evidence="4 8">2-C-methyl-D-erythritol 2,4-cyclodiphosphate synthase</fullName>
        <ecNumber evidence="4 8">4.6.1.12</ecNumber>
    </recommendedName>
</protein>
<dbReference type="InterPro" id="IPR003526">
    <property type="entry name" value="MECDP_synthase"/>
</dbReference>
<dbReference type="NCBIfam" id="TIGR00151">
    <property type="entry name" value="ispF"/>
    <property type="match status" value="1"/>
</dbReference>
<dbReference type="GO" id="GO:0006898">
    <property type="term" value="P:receptor-mediated endocytosis"/>
    <property type="evidence" value="ECO:0007669"/>
    <property type="project" value="TreeGrafter"/>
</dbReference>
<evidence type="ECO:0000313" key="11">
    <source>
        <dbReference type="EMBL" id="RMZ57688.1"/>
    </source>
</evidence>
<dbReference type="InterPro" id="IPR036571">
    <property type="entry name" value="MECDP_synthase_sf"/>
</dbReference>
<dbReference type="PROSITE" id="PS01350">
    <property type="entry name" value="ISPF"/>
    <property type="match status" value="1"/>
</dbReference>
<dbReference type="SUPFAM" id="SSF48371">
    <property type="entry name" value="ARM repeat"/>
    <property type="match status" value="1"/>
</dbReference>
<dbReference type="SMART" id="SM00271">
    <property type="entry name" value="DnaJ"/>
    <property type="match status" value="1"/>
</dbReference>
<dbReference type="EC" id="4.6.1.12" evidence="4 8"/>
<feature type="domain" description="J" evidence="10">
    <location>
        <begin position="1656"/>
        <end position="1714"/>
    </location>
</feature>
<feature type="compositionally biased region" description="Pro residues" evidence="9">
    <location>
        <begin position="2009"/>
        <end position="2022"/>
    </location>
</feature>
<dbReference type="GO" id="GO:0010008">
    <property type="term" value="C:endosome membrane"/>
    <property type="evidence" value="ECO:0007669"/>
    <property type="project" value="TreeGrafter"/>
</dbReference>
<evidence type="ECO:0000256" key="4">
    <source>
        <dbReference type="ARBA" id="ARBA00012579"/>
    </source>
</evidence>
<comment type="pathway">
    <text evidence="3">Isoprenoid biosynthesis; isopentenyl diphosphate biosynthesis via DXP pathway; isopentenyl diphosphate from 1-deoxy-D-xylulose 5-phosphate: step 4/6.</text>
</comment>
<dbReference type="PROSITE" id="PS50076">
    <property type="entry name" value="DNAJ_2"/>
    <property type="match status" value="1"/>
</dbReference>